<dbReference type="AlphaFoldDB" id="A0A644YJI9"/>
<organism evidence="1">
    <name type="scientific">bioreactor metagenome</name>
    <dbReference type="NCBI Taxonomy" id="1076179"/>
    <lineage>
        <taxon>unclassified sequences</taxon>
        <taxon>metagenomes</taxon>
        <taxon>ecological metagenomes</taxon>
    </lineage>
</organism>
<name>A0A644YJI9_9ZZZZ</name>
<reference evidence="1" key="1">
    <citation type="submission" date="2019-08" db="EMBL/GenBank/DDBJ databases">
        <authorList>
            <person name="Kucharzyk K."/>
            <person name="Murdoch R.W."/>
            <person name="Higgins S."/>
            <person name="Loffler F."/>
        </authorList>
    </citation>
    <scope>NUCLEOTIDE SEQUENCE</scope>
</reference>
<sequence>MVETMKANVFVPSHAEATKDMKELACLNREKVHEIARKLLSFLSVPVITEEIIKKVFDEYGLEMNFEQYVLVGSTIRSYLSWLRDTGRIDAVFEGNRLLWQRIG</sequence>
<gene>
    <name evidence="1" type="ORF">SDC9_72795</name>
</gene>
<accession>A0A644YJI9</accession>
<protein>
    <submittedName>
        <fullName evidence="1">Uncharacterized protein</fullName>
    </submittedName>
</protein>
<comment type="caution">
    <text evidence="1">The sequence shown here is derived from an EMBL/GenBank/DDBJ whole genome shotgun (WGS) entry which is preliminary data.</text>
</comment>
<dbReference type="EMBL" id="VSSQ01004698">
    <property type="protein sequence ID" value="MPM26294.1"/>
    <property type="molecule type" value="Genomic_DNA"/>
</dbReference>
<evidence type="ECO:0000313" key="1">
    <source>
        <dbReference type="EMBL" id="MPM26294.1"/>
    </source>
</evidence>
<proteinExistence type="predicted"/>